<keyword evidence="7" id="KW-0243">Dynein</keyword>
<dbReference type="Pfam" id="PF17857">
    <property type="entry name" value="AAA_lid_1"/>
    <property type="match status" value="1"/>
</dbReference>
<evidence type="ECO:0000256" key="11">
    <source>
        <dbReference type="ARBA" id="ARBA00023212"/>
    </source>
</evidence>
<dbReference type="Pfam" id="PF03028">
    <property type="entry name" value="Dynein_heavy"/>
    <property type="match status" value="1"/>
</dbReference>
<dbReference type="InterPro" id="IPR004273">
    <property type="entry name" value="Dynein_heavy_D6_P-loop"/>
</dbReference>
<evidence type="ECO:0000256" key="3">
    <source>
        <dbReference type="ARBA" id="ARBA00022490"/>
    </source>
</evidence>
<dbReference type="FunFam" id="1.20.58.1120:FF:000005">
    <property type="entry name" value="Dynein, axonemal, heavy chain 12"/>
    <property type="match status" value="1"/>
</dbReference>
<dbReference type="Proteomes" id="UP000708208">
    <property type="component" value="Unassembled WGS sequence"/>
</dbReference>
<dbReference type="Pfam" id="PF08393">
    <property type="entry name" value="DHC_N2"/>
    <property type="match status" value="1"/>
</dbReference>
<dbReference type="GO" id="GO:0045505">
    <property type="term" value="F:dynein intermediate chain binding"/>
    <property type="evidence" value="ECO:0007669"/>
    <property type="project" value="InterPro"/>
</dbReference>
<dbReference type="GO" id="GO:0016887">
    <property type="term" value="F:ATP hydrolysis activity"/>
    <property type="evidence" value="ECO:0007669"/>
    <property type="project" value="InterPro"/>
</dbReference>
<dbReference type="Pfam" id="PF12780">
    <property type="entry name" value="AAA_8"/>
    <property type="match status" value="1"/>
</dbReference>
<evidence type="ECO:0000256" key="2">
    <source>
        <dbReference type="ARBA" id="ARBA00008887"/>
    </source>
</evidence>
<dbReference type="InterPro" id="IPR035706">
    <property type="entry name" value="AAA_9"/>
</dbReference>
<evidence type="ECO:0000256" key="4">
    <source>
        <dbReference type="ARBA" id="ARBA00022701"/>
    </source>
</evidence>
<evidence type="ECO:0000256" key="12">
    <source>
        <dbReference type="ARBA" id="ARBA00023273"/>
    </source>
</evidence>
<dbReference type="GO" id="GO:0005874">
    <property type="term" value="C:microtubule"/>
    <property type="evidence" value="ECO:0007669"/>
    <property type="project" value="UniProtKB-KW"/>
</dbReference>
<evidence type="ECO:0000256" key="1">
    <source>
        <dbReference type="ARBA" id="ARBA00004430"/>
    </source>
</evidence>
<dbReference type="SMART" id="SM00382">
    <property type="entry name" value="AAA"/>
    <property type="match status" value="3"/>
</dbReference>
<dbReference type="GO" id="GO:0005524">
    <property type="term" value="F:ATP binding"/>
    <property type="evidence" value="ECO:0007669"/>
    <property type="project" value="UniProtKB-KW"/>
</dbReference>
<evidence type="ECO:0000313" key="15">
    <source>
        <dbReference type="EMBL" id="CAG7837267.1"/>
    </source>
</evidence>
<dbReference type="Pfam" id="PF18198">
    <property type="entry name" value="AAA_lid_11"/>
    <property type="match status" value="1"/>
</dbReference>
<dbReference type="Pfam" id="PF12775">
    <property type="entry name" value="AAA_7"/>
    <property type="match status" value="1"/>
</dbReference>
<evidence type="ECO:0000256" key="5">
    <source>
        <dbReference type="ARBA" id="ARBA00022741"/>
    </source>
</evidence>
<dbReference type="InterPro" id="IPR026983">
    <property type="entry name" value="DHC"/>
</dbReference>
<dbReference type="InterPro" id="IPR041658">
    <property type="entry name" value="AAA_lid_11"/>
</dbReference>
<proteinExistence type="inferred from homology"/>
<dbReference type="FunFam" id="1.20.140.100:FF:000004">
    <property type="entry name" value="Dynein axonemal heavy chain 6"/>
    <property type="match status" value="1"/>
</dbReference>
<keyword evidence="12" id="KW-0966">Cell projection</keyword>
<comment type="subcellular location">
    <subcellularLocation>
        <location evidence="1">Cytoplasm</location>
        <location evidence="1">Cytoskeleton</location>
        <location evidence="1">Cilium axoneme</location>
    </subcellularLocation>
</comment>
<feature type="coiled-coil region" evidence="13">
    <location>
        <begin position="607"/>
        <end position="634"/>
    </location>
</feature>
<accession>A0A8J2Q1U2</accession>
<evidence type="ECO:0000256" key="10">
    <source>
        <dbReference type="ARBA" id="ARBA00023175"/>
    </source>
</evidence>
<dbReference type="FunFam" id="1.10.8.1220:FF:000001">
    <property type="entry name" value="Dynein axonemal heavy chain 5"/>
    <property type="match status" value="1"/>
</dbReference>
<dbReference type="InterPro" id="IPR041228">
    <property type="entry name" value="Dynein_C"/>
</dbReference>
<dbReference type="Pfam" id="PF07728">
    <property type="entry name" value="AAA_5"/>
    <property type="match status" value="1"/>
</dbReference>
<protein>
    <recommendedName>
        <fullName evidence="14">AAA+ ATPase domain-containing protein</fullName>
    </recommendedName>
</protein>
<feature type="domain" description="AAA+ ATPase" evidence="14">
    <location>
        <begin position="1808"/>
        <end position="1956"/>
    </location>
</feature>
<sequence>MSCIEYGPPKQPQQDEDIDFRLPAVPSLGKFANDKWGGHPLLSYYGHVIKRRFDDQVIIRRGKRQKAIICDKIYREKLAKGELCAVPIDPNDNLDSFLTQDDFVEYLRDSVRSAPVDPLQASWKKRILAQIPKKLKSKLPDLYEFLVKDMEERYEHKMHEAVQTYVIRPTMDEDAWTGISMKMPFFMREPPWVKEFKENKEAILLDLRLLHPLIWKTFLKVREMVALKGLIDWEEIKKIEVAKPHELKEILQTQIKENGDEIMNKYIPLLTHLYSNLRGLHFLSKEKAVPLLDCAANVITSNCLHLIREAIIEVVQAYVNYEDMLPFILLDSTIEENTRVSYYPAYQDIMFCIKKIFDEISAVVTHVPDVREYYNGTNAEEDGPTSNFKVHMLPEFLDEAMLTISNVVEEWLREPDEFIAGIQKTFQPLLGGEARAKAENFVSEGYSFQEGIHALDYYKDFITLCREIPKNVFFGRVRVNNEDIIAELLDLANLHVHIILDSLIEMYRQHNRDVIDGFLEISNKLLTEPVTTAELMELVEYIDDARGRLVSQLKEKIAEGNKMYFALLEFHIFSAPDLELSVTAQTWARRIQPAFEKSAIMIEDKKVEFEENLAAKIEKMNADLKKLLRRVRDDFARYGDYEKCAEYCDDLKYVHKRVHALEKGIEWINNEETLFKFSLSQFPDMEEIKNQLDPYTRLFTVASKWQKLEKKYMDGDFKLDVEAIDTETEELFKELYKLQKLFKNRIKAQMQAEAEAKHIPVSLLWDEDNLEQVPPPLKICNKALDSLSEFRDNLPFIGIMCNPGLKKRHWDQMSEICGFDVTPDTGTSLRKLLQMDLSQYMDKFEGVSLAASKEHALEQSIDKMQTEWDNTKLNTIDYKDTGIKILASVEEIQLLLDDHITKTQTMKGSPFVKPHEAKIKAWEESLLRSQETLEEWLKVQSQWLYLEPVFSSEDIMQQMPEEGRLFKKVDATWRQIMTSMGESANVVETASQPGLLEKFQECVSLLDRINKGLNAYLEKKRLFFPRFFFLSNDEMLEILSETKDPLRVQPHLKKCFEGISKLHFDSDLVIHGMYSAEGERVYFSQPVDTVEAHGCVEKWLLQVEEVMIMSVRDVIANSRDAYAHSPRSEWVIKWPGMVVLCVSQIFWTMEVHEAIGGASGGLSQYLERLNTQLNDIVALVRGNLTKQSRITLGALVTIDVHARDVVDEMKDTVKSETDFKWLAQLRYYFEDYNVLVRITNATVKFAYEYLGNSPRLVITPLTDRCYRTLIGAYHLHLNGAPEGPAGTGKTETTKDLAKALAVQCVVFNCSDGLDYIAMGKFFKGLAACGAWACFDEFNRIELELSSQFHYDYGMRAVKSVLLAAANLKLKFPTDNEDFLLLRSIMDVNLPKFLSHDIPLFEGIISDIFPGVKLPEADYKNLYSAIDKSCRERNLQAVDVFKTKTIQMYEMMIVRHGFMLVGDPFGGKTSVIRVLADSLTHMESLDLPENKVLYEVINPKAITMGQLYGNFDPASHEWSDGVIATVFRTFANTDTEDRKWVIFDGPVDAVWIENMNTVLDDNKKLCLMSGEIIAMTAPMSMVFEVMDLSQASPATVSRCGMIYFEPVALGWDPLLRSWIYGEMNKAWHADNTDKFIHDMSTFFLTHTLKFVQKNCKELVKTNDSNLTKAYMNLVDTQIKDVVKDLEKEQKYLRTWLTGAILFAIPWAVGGILDYDSRVKFDQFMRLLISGKDASFPFFESMPQKLETVYPAEGSVFDFFFEAKGRGSWRHWNELVRGFEMPQHNQIRRIIVPTVDTARYTYLMDLCIRYQLPLLIIGPTGTGKSAYVQEKIMNGIPQEQYLANLITFSAQTTASSTQDLVISRLDKKGRGYFGPPAGKKCIIFVDDMNMPSTEVYGAQPPIELLRQYFDHKHWYDKKDTSKIFLQDIQFLAVMGPPGGSRQNITPRFLRHFNVVSINTFSDETMVKIFQTLMQIYLRNSGFSPEYFGVVHPIVASTMEVYKEAINNLLPTPAKSHYTFNLRDFSRVIQGCCLIQKNSVDSKRIFVRLWIHEVYRVFYDRLTDDSDRNWLFQLSQTCVQNHFKESFDVIFENLSSGGPKSKVKEADMNNLMFGDFMNPDLDKEERVYAEIKDIDQFYKVVLLAMNEYNNVNKNRMDLVIFRYLLEHLVHICRILRIPGGHGLLVGVGGSGRQSLTKLASFMGGHQLFQPEISKNYGRNEWREDLKKGMKNAGGYGRDTVLVITDSQIKEEGFLEDVDSLLNSGDVPNIFNAEEKGEISEAVMPAWLAQMTQEKKRAAGEINPLVLFAFYVGRVKEKLHIIIAFSPIGSAFRIRIRQYTSLVNCCTIDWFQPWPEDALERVAQKSLEELNIPADLKKGSVKICKFFHTRAATLADDFWNALGRHVYVTPTSYLELILTFKQVIQGKKEDTMNAKLRYLGGLDRLAFASGEIAVMKKELTALMPQLNEASKITQGFITRIEKESAEVEKKSILVKDDEARAHIQAEEASKLKSECLEDLAEALPVLEKALKALDTLKPSDIILVKSMKNPPPAVKLVMAAVCVMKQIKPDKIKDADGKTVMDFWGPSKRLLGEFTFLEDLKNYPKDDIPASVMADIRSNFINQSLFNVSTVSKASSAAAGLCRWIVAMEQYDKVAKVVAPKKARLTSAENTLKETLALLNAKRAEIQELEEKLATLKEEFEETNAKKAKLEAEVNLCVKKLERAEKLIGGLGGEKHRWEEEARILQNIHNNLGADVLIASAVISYLGPYTANYRNECINDWVNFVLNMGISCSKHFSLSKTLGSPIKIQAWNIGGLPNDAFSVDNAVMVDLARRFPLMIDPQGQANKWIKNCEKENKLRITKLSDPDFMRKLEYCIGTGTPMLVENVSEELDPALGPILEKKTFKQSGVDMIRLGDVVVEFNPLFRFYITTKLRNPHYLPEVSTKVLLLNFMITLEGLEDQLLGIVVAKERPELEEERQQLIIQTAANTRSLKEVEDNILNTLSSSEGNILENETAINILDSSKQISNDISEKQSVAVETEKQIEKSRLGYRPIARYTSVLFFSLTELPNIDPMYQYSLTWFVNLFIGSIEHSNRSKVLEKRLRNLTDHFTWSLYAGVCRSLFEKDKLLFSFVLCVSILTSQAKLSSEEFQFLLTGGVGLENTIPNPAPEWLLPQSWDELCRMVDANSIFKKFLPDFQNNLSKWKGIAEHKDPHLQLLPSPWHERLSDFQKMIVIRCLRPDKLVPMIISFVSNNMGDKFVQPPPFDLTKSYADSTHFIPLVFILSPGADPMSNLLKFADDSGFGGSKFEAISLGQGQGPIAQEMITKAVEEGSWVALQNCHLAASWMPTLEKICEELPNGKVAPTFRLWLTSYPSPKFPVTILQNSVKMTNEPPTGLRQNLLQSYASDPISDSVFYDSVMNKEKAFHRLLFGLCFFHAVIQERRKFGPLGWNIPYEFNESDLKISLQQLQMFLQESLLIPFEALSYLTGECNYGGRVTDDKDRRLLMSILSVFYCPEIVDRDKYSLSSSGVYYVPKDTSYDSCVMHIKKMPSNPSPEVFGLHENANITKSNQETQQLLAGALLTQSEKGAGDVGAEAGAKVIDVAHDILGKLPKEYDMDIVMEKYPVDYMNSMNTVLRQELIRFNPLIRIVRSSLANVQKAIKGQVVMTPDLDEVFKNMLIGKVPGVWASKSYPSLKPLGGYILDLLGRLKFLQDWIDDGEPPVFWLSGFYFTQSFLTGVSQNFARKYKIPIDLLGFEFQVTSYEKQTTSQPNDGAYCSGLFLEGARWSRENKMLAESKPKVLFDTIPVIWFKPGIKAEFREYTCYDSPVYKTTARRGTLSTTGHSTNFVLYLKLPTNLPAKHWINRGTACLCQLDD</sequence>
<keyword evidence="10" id="KW-0505">Motor protein</keyword>
<keyword evidence="16" id="KW-1185">Reference proteome</keyword>
<dbReference type="FunFam" id="1.10.8.710:FF:000008">
    <property type="entry name" value="Dynein axonemal heavy chain 3"/>
    <property type="match status" value="1"/>
</dbReference>
<dbReference type="PANTHER" id="PTHR22878">
    <property type="entry name" value="DYNEIN HEAVY CHAIN 6, AXONEMAL-LIKE-RELATED"/>
    <property type="match status" value="1"/>
</dbReference>
<organism evidence="15 16">
    <name type="scientific">Allacma fusca</name>
    <dbReference type="NCBI Taxonomy" id="39272"/>
    <lineage>
        <taxon>Eukaryota</taxon>
        <taxon>Metazoa</taxon>
        <taxon>Ecdysozoa</taxon>
        <taxon>Arthropoda</taxon>
        <taxon>Hexapoda</taxon>
        <taxon>Collembola</taxon>
        <taxon>Symphypleona</taxon>
        <taxon>Sminthuridae</taxon>
        <taxon>Allacma</taxon>
    </lineage>
</organism>
<keyword evidence="4" id="KW-0493">Microtubule</keyword>
<comment type="similarity">
    <text evidence="2">Belongs to the dynein heavy chain family.</text>
</comment>
<dbReference type="Pfam" id="PF12781">
    <property type="entry name" value="AAA_9"/>
    <property type="match status" value="1"/>
</dbReference>
<evidence type="ECO:0000256" key="7">
    <source>
        <dbReference type="ARBA" id="ARBA00023017"/>
    </source>
</evidence>
<dbReference type="FunFam" id="1.20.1270.280:FF:000001">
    <property type="entry name" value="dynein heavy chain 7, axonemal"/>
    <property type="match status" value="1"/>
</dbReference>
<feature type="coiled-coil region" evidence="13">
    <location>
        <begin position="2661"/>
        <end position="2723"/>
    </location>
</feature>
<dbReference type="InterPro" id="IPR024743">
    <property type="entry name" value="Dynein_HC_stalk"/>
</dbReference>
<keyword evidence="11" id="KW-0206">Cytoskeleton</keyword>
<keyword evidence="8 13" id="KW-0175">Coiled coil</keyword>
<dbReference type="InterPro" id="IPR003593">
    <property type="entry name" value="AAA+_ATPase"/>
</dbReference>
<dbReference type="FunFam" id="3.40.50.300:FF:000362">
    <property type="entry name" value="Dynein, axonemal, heavy chain 6"/>
    <property type="match status" value="1"/>
</dbReference>
<evidence type="ECO:0000313" key="16">
    <source>
        <dbReference type="Proteomes" id="UP000708208"/>
    </source>
</evidence>
<dbReference type="Pfam" id="PF17852">
    <property type="entry name" value="Dynein_AAA_lid"/>
    <property type="match status" value="1"/>
</dbReference>
<dbReference type="FunFam" id="3.40.50.300:FF:000223">
    <property type="entry name" value="Dynein heavy chain 3, axonemal"/>
    <property type="match status" value="1"/>
</dbReference>
<evidence type="ECO:0000256" key="6">
    <source>
        <dbReference type="ARBA" id="ARBA00022840"/>
    </source>
</evidence>
<dbReference type="InterPro" id="IPR024317">
    <property type="entry name" value="Dynein_heavy_chain_D4_dom"/>
</dbReference>
<dbReference type="InterPro" id="IPR013602">
    <property type="entry name" value="Dynein_heavy_linker"/>
</dbReference>
<dbReference type="GO" id="GO:0007018">
    <property type="term" value="P:microtubule-based movement"/>
    <property type="evidence" value="ECO:0007669"/>
    <property type="project" value="InterPro"/>
</dbReference>
<reference evidence="15" key="1">
    <citation type="submission" date="2021-06" db="EMBL/GenBank/DDBJ databases">
        <authorList>
            <person name="Hodson N. C."/>
            <person name="Mongue J. A."/>
            <person name="Jaron S. K."/>
        </authorList>
    </citation>
    <scope>NUCLEOTIDE SEQUENCE</scope>
</reference>
<dbReference type="InterPro" id="IPR041466">
    <property type="entry name" value="Dynein_AAA5_ext"/>
</dbReference>
<dbReference type="GO" id="GO:0051959">
    <property type="term" value="F:dynein light intermediate chain binding"/>
    <property type="evidence" value="ECO:0007669"/>
    <property type="project" value="InterPro"/>
</dbReference>
<name>A0A8J2Q1U2_9HEXA</name>
<feature type="domain" description="AAA+ ATPase" evidence="14">
    <location>
        <begin position="1275"/>
        <end position="1391"/>
    </location>
</feature>
<evidence type="ECO:0000256" key="13">
    <source>
        <dbReference type="SAM" id="Coils"/>
    </source>
</evidence>
<dbReference type="FunFam" id="3.40.50.300:FF:002141">
    <property type="entry name" value="Dynein heavy chain"/>
    <property type="match status" value="1"/>
</dbReference>
<dbReference type="InterPro" id="IPR035699">
    <property type="entry name" value="AAA_6"/>
</dbReference>
<evidence type="ECO:0000259" key="14">
    <source>
        <dbReference type="SMART" id="SM00382"/>
    </source>
</evidence>
<dbReference type="Pfam" id="PF18199">
    <property type="entry name" value="Dynein_C"/>
    <property type="match status" value="1"/>
</dbReference>
<keyword evidence="3" id="KW-0963">Cytoplasm</keyword>
<dbReference type="FunFam" id="3.40.50.300:FF:001328">
    <property type="entry name" value="Dynein heavy chain 6, axonemal"/>
    <property type="match status" value="1"/>
</dbReference>
<dbReference type="FunFam" id="1.20.920.30:FF:000002">
    <property type="entry name" value="Dynein axonemal heavy chain 3"/>
    <property type="match status" value="1"/>
</dbReference>
<dbReference type="FunFam" id="3.10.490.20:FF:000001">
    <property type="entry name" value="dynein heavy chain 7, axonemal"/>
    <property type="match status" value="1"/>
</dbReference>
<gene>
    <name evidence="15" type="ORF">AFUS01_LOCUS46408</name>
</gene>
<dbReference type="GO" id="GO:0005858">
    <property type="term" value="C:axonemal dynein complex"/>
    <property type="evidence" value="ECO:0007669"/>
    <property type="project" value="UniProtKB-ARBA"/>
</dbReference>
<dbReference type="PANTHER" id="PTHR22878:SF70">
    <property type="entry name" value="DYNEIN HEAVY CHAIN 2, AXONEMAL"/>
    <property type="match status" value="1"/>
</dbReference>
<dbReference type="InterPro" id="IPR011704">
    <property type="entry name" value="ATPase_dyneun-rel_AAA"/>
</dbReference>
<keyword evidence="9" id="KW-0969">Cilium</keyword>
<feature type="domain" description="AAA+ ATPase" evidence="14">
    <location>
        <begin position="1453"/>
        <end position="1591"/>
    </location>
</feature>
<dbReference type="EMBL" id="CAJVCH010571349">
    <property type="protein sequence ID" value="CAG7837267.1"/>
    <property type="molecule type" value="Genomic_DNA"/>
</dbReference>
<comment type="caution">
    <text evidence="15">The sequence shown here is derived from an EMBL/GenBank/DDBJ whole genome shotgun (WGS) entry which is preliminary data.</text>
</comment>
<dbReference type="Pfam" id="PF12774">
    <property type="entry name" value="AAA_6"/>
    <property type="match status" value="1"/>
</dbReference>
<keyword evidence="5" id="KW-0547">Nucleotide-binding</keyword>
<evidence type="ECO:0000256" key="9">
    <source>
        <dbReference type="ARBA" id="ARBA00023069"/>
    </source>
</evidence>
<dbReference type="GO" id="GO:0008569">
    <property type="term" value="F:minus-end-directed microtubule motor activity"/>
    <property type="evidence" value="ECO:0007669"/>
    <property type="project" value="InterPro"/>
</dbReference>
<dbReference type="OrthoDB" id="424310at2759"/>
<dbReference type="FunFam" id="3.20.180.20:FF:000003">
    <property type="entry name" value="Dynein heavy chain 12, axonemal"/>
    <property type="match status" value="1"/>
</dbReference>
<keyword evidence="6" id="KW-0067">ATP-binding</keyword>
<dbReference type="InterPro" id="IPR041589">
    <property type="entry name" value="DNAH3_AAA_lid_1"/>
</dbReference>
<dbReference type="FunFam" id="1.10.8.720:FF:000001">
    <property type="entry name" value="dynein heavy chain 7, axonemal"/>
    <property type="match status" value="1"/>
</dbReference>
<dbReference type="FunFam" id="1.20.920.20:FF:000006">
    <property type="entry name" value="Dynein, axonemal, heavy chain 6"/>
    <property type="match status" value="1"/>
</dbReference>
<dbReference type="CDD" id="cd14686">
    <property type="entry name" value="bZIP"/>
    <property type="match status" value="1"/>
</dbReference>
<dbReference type="FunFam" id="1.10.287.2620:FF:000002">
    <property type="entry name" value="Dynein heavy chain 2, axonemal"/>
    <property type="match status" value="1"/>
</dbReference>
<evidence type="ECO:0000256" key="8">
    <source>
        <dbReference type="ARBA" id="ARBA00023054"/>
    </source>
</evidence>
<dbReference type="Pfam" id="PF12777">
    <property type="entry name" value="MT"/>
    <property type="match status" value="1"/>
</dbReference>